<dbReference type="RefSeq" id="WP_154307849.1">
    <property type="nucleotide sequence ID" value="NZ_WKKI01000019.1"/>
</dbReference>
<evidence type="ECO:0000313" key="1">
    <source>
        <dbReference type="EMBL" id="MRX72692.1"/>
    </source>
</evidence>
<dbReference type="InterPro" id="IPR021477">
    <property type="entry name" value="TVIIS_effector_SACOL2603_fam"/>
</dbReference>
<comment type="caution">
    <text evidence="1">The sequence shown here is derived from an EMBL/GenBank/DDBJ whole genome shotgun (WGS) entry which is preliminary data.</text>
</comment>
<dbReference type="AlphaFoldDB" id="A0A7X2IZJ8"/>
<reference evidence="1 2" key="1">
    <citation type="submission" date="2019-11" db="EMBL/GenBank/DDBJ databases">
        <title>Bacillus lacus genome.</title>
        <authorList>
            <person name="Allen C.J."/>
            <person name="Newman J.D."/>
        </authorList>
    </citation>
    <scope>NUCLEOTIDE SEQUENCE [LARGE SCALE GENOMIC DNA]</scope>
    <source>
        <strain evidence="1 2">KCTC 33946</strain>
    </source>
</reference>
<proteinExistence type="predicted"/>
<accession>A0A7X2IZJ8</accession>
<name>A0A7X2IZJ8_9BACI</name>
<keyword evidence="2" id="KW-1185">Reference proteome</keyword>
<protein>
    <submittedName>
        <fullName evidence="1">TIGR04197 family type VII secretion effector</fullName>
    </submittedName>
</protein>
<sequence>MSKEVSINISAFRAKVTKLKTSVGEIDAKQTTSSFSYTNIEPFTKDLENVIEALSLLERYRGILEADAEILEETGEQMRIKDLELAASYQVRSGPQMVR</sequence>
<gene>
    <name evidence="1" type="ORF">GJU40_11085</name>
</gene>
<evidence type="ECO:0000313" key="2">
    <source>
        <dbReference type="Proteomes" id="UP000448867"/>
    </source>
</evidence>
<dbReference type="EMBL" id="WKKI01000019">
    <property type="protein sequence ID" value="MRX72692.1"/>
    <property type="molecule type" value="Genomic_DNA"/>
</dbReference>
<dbReference type="OrthoDB" id="2705520at2"/>
<dbReference type="Proteomes" id="UP000448867">
    <property type="component" value="Unassembled WGS sequence"/>
</dbReference>
<dbReference type="NCBIfam" id="TIGR04197">
    <property type="entry name" value="T7SS_SACOL2603"/>
    <property type="match status" value="1"/>
</dbReference>
<organism evidence="1 2">
    <name type="scientific">Metabacillus lacus</name>
    <dbReference type="NCBI Taxonomy" id="1983721"/>
    <lineage>
        <taxon>Bacteria</taxon>
        <taxon>Bacillati</taxon>
        <taxon>Bacillota</taxon>
        <taxon>Bacilli</taxon>
        <taxon>Bacillales</taxon>
        <taxon>Bacillaceae</taxon>
        <taxon>Metabacillus</taxon>
    </lineage>
</organism>